<dbReference type="Proteomes" id="UP000468388">
    <property type="component" value="Unassembled WGS sequence"/>
</dbReference>
<dbReference type="RefSeq" id="WP_157301259.1">
    <property type="nucleotide sequence ID" value="NZ_BAAAZB010000002.1"/>
</dbReference>
<dbReference type="EMBL" id="WRXO01000005">
    <property type="protein sequence ID" value="MVT42644.1"/>
    <property type="molecule type" value="Genomic_DNA"/>
</dbReference>
<dbReference type="PANTHER" id="PTHR11731">
    <property type="entry name" value="PROTEASE FAMILY S9B,C DIPEPTIDYL-PEPTIDASE IV-RELATED"/>
    <property type="match status" value="1"/>
</dbReference>
<evidence type="ECO:0000313" key="6">
    <source>
        <dbReference type="Proteomes" id="UP000468388"/>
    </source>
</evidence>
<dbReference type="Gene3D" id="2.140.10.30">
    <property type="entry name" value="Dipeptidylpeptidase IV, N-terminal domain"/>
    <property type="match status" value="1"/>
</dbReference>
<proteinExistence type="predicted"/>
<dbReference type="AlphaFoldDB" id="A0A6N8JCI5"/>
<dbReference type="GO" id="GO:0008239">
    <property type="term" value="F:dipeptidyl-peptidase activity"/>
    <property type="evidence" value="ECO:0007669"/>
    <property type="project" value="TreeGrafter"/>
</dbReference>
<name>A0A6N8JCI5_9BACT</name>
<gene>
    <name evidence="5" type="ORF">GO495_18775</name>
</gene>
<evidence type="ECO:0000256" key="2">
    <source>
        <dbReference type="ARBA" id="ARBA00022801"/>
    </source>
</evidence>
<evidence type="ECO:0000256" key="1">
    <source>
        <dbReference type="ARBA" id="ARBA00022670"/>
    </source>
</evidence>
<dbReference type="SUPFAM" id="SSF53474">
    <property type="entry name" value="alpha/beta-Hydrolases"/>
    <property type="match status" value="1"/>
</dbReference>
<dbReference type="PROSITE" id="PS00708">
    <property type="entry name" value="PRO_ENDOPEP_SER"/>
    <property type="match status" value="1"/>
</dbReference>
<reference evidence="5 6" key="1">
    <citation type="submission" date="2019-12" db="EMBL/GenBank/DDBJ databases">
        <title>The draft genomic sequence of strain Chitinophaga oryziterrae JCM 16595.</title>
        <authorList>
            <person name="Zhang X."/>
        </authorList>
    </citation>
    <scope>NUCLEOTIDE SEQUENCE [LARGE SCALE GENOMIC DNA]</scope>
    <source>
        <strain evidence="5 6">JCM 16595</strain>
    </source>
</reference>
<dbReference type="OrthoDB" id="9812921at2"/>
<accession>A0A6N8JCI5</accession>
<keyword evidence="6" id="KW-1185">Reference proteome</keyword>
<evidence type="ECO:0000259" key="3">
    <source>
        <dbReference type="Pfam" id="PF00326"/>
    </source>
</evidence>
<dbReference type="Pfam" id="PF00326">
    <property type="entry name" value="Peptidase_S9"/>
    <property type="match status" value="1"/>
</dbReference>
<dbReference type="Pfam" id="PF00930">
    <property type="entry name" value="DPPIV_N"/>
    <property type="match status" value="1"/>
</dbReference>
<sequence>MRTRRYLSVCLTATGFFISGLQAQEKKDLSFGQIFKGEASGLSQPLPAIRGWADDTHYIEMRSDAKAWKVDAQTGNATPYEKAPDGASVAVIQNDIIYTSDEGIKTQLTHDTTQERNPTLSPDGKYVAFTHGNDLYSIEIATKKQTRYTTDGTDVIYNGWASWVYYEEILGRPSKYRAFWWSPDSKHIAYMHFNDSKVPVFPIYSATGQHGYLENTRYPEAGDTNPAVKVGIVPVTGGNTVWSDFNENDDQYFGTPFWTADGHLWLQWMNRGQDNLKIYDVNLENGSKKEVYDEKQPTWIDWKDDMTFLENGKGFIMQSDKTGWAHLYWYNMDGSLKKQLTSGNWTVNSIASIDNKNLLICFVARKEASTRTDLYQVNMKTGVITRLTFGDYFHSTMVSPNGSFFITTYSNLATPPVMALLNNKGKVIRELGHSKGPQFDQYNLAGTKIRYYKTRDGLELPMTITMPLHMQEGKKYPILISIYGGPNAGTVYDNWKSSLPAQWLAKEGIIQVAIDNRSSGQLGKMGMNYIHRQLGRHEIEDYMDAATWLRAQPWTDTSKVCITGGSFGGYMTCMALTYGAGVFTHGMANYSVTDWQLYDSHYTERYMDTPAENPDGYRITSPIYYADRYKGMLRITHGTMDDNVHIQNSIQFVDKLENLGKHFEFMVYPGERHGWRTSIKNRHSDNEMYRFIYRYLLEQPFPNGFE</sequence>
<evidence type="ECO:0000259" key="4">
    <source>
        <dbReference type="Pfam" id="PF00930"/>
    </source>
</evidence>
<keyword evidence="1" id="KW-0645">Protease</keyword>
<keyword evidence="2" id="KW-0378">Hydrolase</keyword>
<protein>
    <submittedName>
        <fullName evidence="5">Prolyl oligopeptidase family serine peptidase</fullName>
    </submittedName>
</protein>
<comment type="caution">
    <text evidence="5">The sequence shown here is derived from an EMBL/GenBank/DDBJ whole genome shotgun (WGS) entry which is preliminary data.</text>
</comment>
<dbReference type="GO" id="GO:0004252">
    <property type="term" value="F:serine-type endopeptidase activity"/>
    <property type="evidence" value="ECO:0007669"/>
    <property type="project" value="InterPro"/>
</dbReference>
<evidence type="ECO:0000313" key="5">
    <source>
        <dbReference type="EMBL" id="MVT42644.1"/>
    </source>
</evidence>
<dbReference type="InterPro" id="IPR050278">
    <property type="entry name" value="Serine_Prot_S9B/DPPIV"/>
</dbReference>
<feature type="domain" description="Dipeptidylpeptidase IV N-terminal" evidence="4">
    <location>
        <begin position="97"/>
        <end position="416"/>
    </location>
</feature>
<dbReference type="InterPro" id="IPR002471">
    <property type="entry name" value="Pept_S9_AS"/>
</dbReference>
<dbReference type="InterPro" id="IPR002469">
    <property type="entry name" value="Peptidase_S9B_N"/>
</dbReference>
<dbReference type="PANTHER" id="PTHR11731:SF193">
    <property type="entry name" value="DIPEPTIDYL PEPTIDASE 9"/>
    <property type="match status" value="1"/>
</dbReference>
<dbReference type="Gene3D" id="3.40.50.1820">
    <property type="entry name" value="alpha/beta hydrolase"/>
    <property type="match status" value="1"/>
</dbReference>
<feature type="domain" description="Peptidase S9 prolyl oligopeptidase catalytic" evidence="3">
    <location>
        <begin position="497"/>
        <end position="696"/>
    </location>
</feature>
<dbReference type="SUPFAM" id="SSF82171">
    <property type="entry name" value="DPP6 N-terminal domain-like"/>
    <property type="match status" value="1"/>
</dbReference>
<organism evidence="5 6">
    <name type="scientific">Chitinophaga oryziterrae</name>
    <dbReference type="NCBI Taxonomy" id="1031224"/>
    <lineage>
        <taxon>Bacteria</taxon>
        <taxon>Pseudomonadati</taxon>
        <taxon>Bacteroidota</taxon>
        <taxon>Chitinophagia</taxon>
        <taxon>Chitinophagales</taxon>
        <taxon>Chitinophagaceae</taxon>
        <taxon>Chitinophaga</taxon>
    </lineage>
</organism>
<dbReference type="GO" id="GO:0006508">
    <property type="term" value="P:proteolysis"/>
    <property type="evidence" value="ECO:0007669"/>
    <property type="project" value="UniProtKB-KW"/>
</dbReference>
<dbReference type="InterPro" id="IPR029058">
    <property type="entry name" value="AB_hydrolase_fold"/>
</dbReference>
<dbReference type="InterPro" id="IPR001375">
    <property type="entry name" value="Peptidase_S9_cat"/>
</dbReference>